<accession>A0A6H5H8X8</accession>
<evidence type="ECO:0000313" key="1">
    <source>
        <dbReference type="EMBL" id="CAB0012836.1"/>
    </source>
</evidence>
<dbReference type="AlphaFoldDB" id="A0A6H5H8X8"/>
<name>A0A6H5H8X8_9HEMI</name>
<proteinExistence type="predicted"/>
<gene>
    <name evidence="1" type="ORF">NTEN_LOCUS17530</name>
</gene>
<protein>
    <submittedName>
        <fullName evidence="1">Uncharacterized protein</fullName>
    </submittedName>
</protein>
<keyword evidence="2" id="KW-1185">Reference proteome</keyword>
<dbReference type="EMBL" id="CADCXU010025650">
    <property type="protein sequence ID" value="CAB0012836.1"/>
    <property type="molecule type" value="Genomic_DNA"/>
</dbReference>
<sequence>MRRGSENNRKRLVAGRVEGRRGGNQYLNLKWQENNKKYKERGGAAVEWGEWSRVWLLRITHRHLPLRVPLHTQHTRHPLTLMLCTGLIHSQDDDLLNLQEAFRGRGSNQISMNEGSNSTTPLSWESREFFSIKDLKGEWCVLR</sequence>
<feature type="non-terminal residue" evidence="1">
    <location>
        <position position="143"/>
    </location>
</feature>
<evidence type="ECO:0000313" key="2">
    <source>
        <dbReference type="Proteomes" id="UP000479000"/>
    </source>
</evidence>
<dbReference type="Proteomes" id="UP000479000">
    <property type="component" value="Unassembled WGS sequence"/>
</dbReference>
<organism evidence="1 2">
    <name type="scientific">Nesidiocoris tenuis</name>
    <dbReference type="NCBI Taxonomy" id="355587"/>
    <lineage>
        <taxon>Eukaryota</taxon>
        <taxon>Metazoa</taxon>
        <taxon>Ecdysozoa</taxon>
        <taxon>Arthropoda</taxon>
        <taxon>Hexapoda</taxon>
        <taxon>Insecta</taxon>
        <taxon>Pterygota</taxon>
        <taxon>Neoptera</taxon>
        <taxon>Paraneoptera</taxon>
        <taxon>Hemiptera</taxon>
        <taxon>Heteroptera</taxon>
        <taxon>Panheteroptera</taxon>
        <taxon>Cimicomorpha</taxon>
        <taxon>Miridae</taxon>
        <taxon>Dicyphina</taxon>
        <taxon>Nesidiocoris</taxon>
    </lineage>
</organism>
<reference evidence="1 2" key="1">
    <citation type="submission" date="2020-02" db="EMBL/GenBank/DDBJ databases">
        <authorList>
            <person name="Ferguson B K."/>
        </authorList>
    </citation>
    <scope>NUCLEOTIDE SEQUENCE [LARGE SCALE GENOMIC DNA]</scope>
</reference>